<dbReference type="STRING" id="44742.AXF13_04700"/>
<gene>
    <name evidence="1" type="ORF">AXF13_04700</name>
</gene>
<organism evidence="1 2">
    <name type="scientific">Desulfovibrio fairfieldensis</name>
    <dbReference type="NCBI Taxonomy" id="44742"/>
    <lineage>
        <taxon>Bacteria</taxon>
        <taxon>Pseudomonadati</taxon>
        <taxon>Thermodesulfobacteriota</taxon>
        <taxon>Desulfovibrionia</taxon>
        <taxon>Desulfovibrionales</taxon>
        <taxon>Desulfovibrionaceae</taxon>
        <taxon>Desulfovibrio</taxon>
    </lineage>
</organism>
<keyword evidence="2" id="KW-1185">Reference proteome</keyword>
<dbReference type="EMBL" id="CP014229">
    <property type="protein sequence ID" value="AMD91504.1"/>
    <property type="molecule type" value="Genomic_DNA"/>
</dbReference>
<evidence type="ECO:0000313" key="1">
    <source>
        <dbReference type="EMBL" id="AMD91504.1"/>
    </source>
</evidence>
<dbReference type="InterPro" id="IPR058979">
    <property type="entry name" value="LysC-like"/>
</dbReference>
<sequence>MLCSGCGKTVDQVVTVPVPVYFTPPAWLMEPRPGPEFPKPGATNGDLLQWGFGMEDALGQCNRDKVALGESVGEARHGQ</sequence>
<dbReference type="AlphaFoldDB" id="A0A109W558"/>
<proteinExistence type="predicted"/>
<evidence type="ECO:0000313" key="2">
    <source>
        <dbReference type="Proteomes" id="UP000069241"/>
    </source>
</evidence>
<accession>A0A109W558</accession>
<dbReference type="KEGG" id="dfi:AXF13_04700"/>
<reference evidence="2" key="1">
    <citation type="submission" date="2016-02" db="EMBL/GenBank/DDBJ databases">
        <authorList>
            <person name="Holder M.E."/>
            <person name="Ajami N.J."/>
            <person name="Petrosino J.F."/>
        </authorList>
    </citation>
    <scope>NUCLEOTIDE SEQUENCE [LARGE SCALE GENOMIC DNA]</scope>
    <source>
        <strain evidence="2">CCUG 45958</strain>
    </source>
</reference>
<dbReference type="Proteomes" id="UP000069241">
    <property type="component" value="Chromosome"/>
</dbReference>
<dbReference type="Pfam" id="PF23793">
    <property type="entry name" value="LysC"/>
    <property type="match status" value="1"/>
</dbReference>
<name>A0A109W558_9BACT</name>
<protein>
    <submittedName>
        <fullName evidence="1">Uncharacterized protein</fullName>
    </submittedName>
</protein>